<evidence type="ECO:0000313" key="2">
    <source>
        <dbReference type="Proteomes" id="UP001549320"/>
    </source>
</evidence>
<evidence type="ECO:0008006" key="3">
    <source>
        <dbReference type="Google" id="ProtNLM"/>
    </source>
</evidence>
<keyword evidence="2" id="KW-1185">Reference proteome</keyword>
<gene>
    <name evidence="1" type="ORF">ABIE13_001037</name>
</gene>
<dbReference type="Proteomes" id="UP001549320">
    <property type="component" value="Unassembled WGS sequence"/>
</dbReference>
<dbReference type="InterPro" id="IPR009078">
    <property type="entry name" value="Ferritin-like_SF"/>
</dbReference>
<accession>A0ABV2Q5S8</accession>
<dbReference type="EMBL" id="JBEPSH010000002">
    <property type="protein sequence ID" value="MET4575937.1"/>
    <property type="molecule type" value="Genomic_DNA"/>
</dbReference>
<organism evidence="1 2">
    <name type="scientific">Ottowia thiooxydans</name>
    <dbReference type="NCBI Taxonomy" id="219182"/>
    <lineage>
        <taxon>Bacteria</taxon>
        <taxon>Pseudomonadati</taxon>
        <taxon>Pseudomonadota</taxon>
        <taxon>Betaproteobacteria</taxon>
        <taxon>Burkholderiales</taxon>
        <taxon>Comamonadaceae</taxon>
        <taxon>Ottowia</taxon>
    </lineage>
</organism>
<proteinExistence type="predicted"/>
<dbReference type="RefSeq" id="WP_354441726.1">
    <property type="nucleotide sequence ID" value="NZ_JBEPSH010000002.1"/>
</dbReference>
<comment type="caution">
    <text evidence="1">The sequence shown here is derived from an EMBL/GenBank/DDBJ whole genome shotgun (WGS) entry which is preliminary data.</text>
</comment>
<name>A0ABV2Q5S8_9BURK</name>
<reference evidence="1 2" key="1">
    <citation type="submission" date="2024-06" db="EMBL/GenBank/DDBJ databases">
        <title>Sorghum-associated microbial communities from plants grown in Nebraska, USA.</title>
        <authorList>
            <person name="Schachtman D."/>
        </authorList>
    </citation>
    <scope>NUCLEOTIDE SEQUENCE [LARGE SCALE GENOMIC DNA]</scope>
    <source>
        <strain evidence="1 2">2709</strain>
    </source>
</reference>
<sequence>MGQPGYDEVQLKDLLLQMMETELGGEQVYLTAISCAVNKDLKEEWRGYLKETKAHQNVVRTMCEQLGINANETSPSRLVVRHIGASLVKAMELAKSVGDAASAQLVACECVVHAETKDHSNWELLGKVADAATGDMEKFLKEAYNRVEKDEDHHLYHTQGWCRELAIKALGMPAVIPPPEEVKQVETAIGASRAEQQRDSML</sequence>
<protein>
    <recommendedName>
        <fullName evidence="3">DUF892 family protein</fullName>
    </recommendedName>
</protein>
<evidence type="ECO:0000313" key="1">
    <source>
        <dbReference type="EMBL" id="MET4575937.1"/>
    </source>
</evidence>
<dbReference type="SUPFAM" id="SSF47240">
    <property type="entry name" value="Ferritin-like"/>
    <property type="match status" value="1"/>
</dbReference>